<dbReference type="GO" id="GO:0006351">
    <property type="term" value="P:DNA-templated transcription"/>
    <property type="evidence" value="ECO:0007669"/>
    <property type="project" value="InterPro"/>
</dbReference>
<geneLocation type="mitochondrion" evidence="9"/>
<dbReference type="Gene3D" id="1.10.150.390">
    <property type="match status" value="1"/>
</dbReference>
<evidence type="ECO:0000256" key="2">
    <source>
        <dbReference type="ARBA" id="ARBA00022478"/>
    </source>
</evidence>
<dbReference type="NCBIfam" id="TIGR02388">
    <property type="entry name" value="rpoC2_cyan"/>
    <property type="match status" value="1"/>
</dbReference>
<name>A0A1Z1G5S3_ANEPI</name>
<dbReference type="SUPFAM" id="SSF64484">
    <property type="entry name" value="beta and beta-prime subunits of DNA dependent RNA-polymerase"/>
    <property type="match status" value="1"/>
</dbReference>
<dbReference type="PANTHER" id="PTHR34995:SF1">
    <property type="entry name" value="DNA-DIRECTED RNA POLYMERASE SUBUNIT BETA"/>
    <property type="match status" value="1"/>
</dbReference>
<evidence type="ECO:0000259" key="7">
    <source>
        <dbReference type="Pfam" id="PF04998"/>
    </source>
</evidence>
<dbReference type="InterPro" id="IPR050254">
    <property type="entry name" value="RNA_pol_beta''_euk"/>
</dbReference>
<dbReference type="InterPro" id="IPR012756">
    <property type="entry name" value="DNA-dir_RpoC2_beta_pp"/>
</dbReference>
<gene>
    <name evidence="9" type="primary">rpoC2</name>
</gene>
<keyword evidence="5" id="KW-0548">Nucleotidyltransferase</keyword>
<dbReference type="GO" id="GO:0003677">
    <property type="term" value="F:DNA binding"/>
    <property type="evidence" value="ECO:0007669"/>
    <property type="project" value="InterPro"/>
</dbReference>
<evidence type="ECO:0000256" key="4">
    <source>
        <dbReference type="ARBA" id="ARBA00022679"/>
    </source>
</evidence>
<keyword evidence="4" id="KW-0808">Transferase</keyword>
<keyword evidence="2" id="KW-0240">DNA-directed RNA polymerase</keyword>
<accession>A0A1Z1G5S3</accession>
<proteinExistence type="inferred from homology"/>
<dbReference type="GO" id="GO:0000428">
    <property type="term" value="C:DNA-directed RNA polymerase complex"/>
    <property type="evidence" value="ECO:0007669"/>
    <property type="project" value="UniProtKB-KW"/>
</dbReference>
<dbReference type="CDD" id="cd02655">
    <property type="entry name" value="RNAP_beta'_C"/>
    <property type="match status" value="1"/>
</dbReference>
<keyword evidence="6" id="KW-0804">Transcription</keyword>
<evidence type="ECO:0000256" key="5">
    <source>
        <dbReference type="ARBA" id="ARBA00022695"/>
    </source>
</evidence>
<reference evidence="9" key="1">
    <citation type="submission" date="2016-11" db="EMBL/GenBank/DDBJ databases">
        <title>The extraordinary variation of the organellar genomes of the Aneura pinguis (Aneuraceae, Hepaticopsida) revealed the highly advanced cryptic speciation of the early land plants.</title>
        <authorList>
            <person name="Sawicki J."/>
        </authorList>
    </citation>
    <scope>NUCLEOTIDE SEQUENCE</scope>
    <source>
        <strain evidence="9">CpJ</strain>
    </source>
</reference>
<evidence type="ECO:0000256" key="3">
    <source>
        <dbReference type="ARBA" id="ARBA00022640"/>
    </source>
</evidence>
<feature type="domain" description="RNA polymerase Rpb1" evidence="8">
    <location>
        <begin position="93"/>
        <end position="170"/>
    </location>
</feature>
<sequence>MAEPSELVFYNKVMDRIAIKQIMNGLMTHFGITYATHVLDQPKTLGFQQATRGATSLGVDDLLTTPSKGWLIKDAEHHGNLSGKHHNYGNLHAVEKLRQLIETWYTTSEYLKRGMNLNFRITDPSNPVHMMSFSGARGSTSQIHQLVGMRGLMSDPQGQIIDLPIQSNFREGLSLTEYIISCYGARKGVVDTAVRTSDAGYLTRRLVEVVQRIVVRKSDCGTTSGISINHGQKKKRIIYQRLIGRVLAENVYINNRCLAIRNQDIGNLTIDKFIVLAAEPIRVRSPSICKSMLWICQLCYGWSLTNGDLVEVGEAVGIIAGQSIGEPGTQLTLRTFHTGGVFAGDIAEHVRTPSDGVIEFDRRFVYATRTRHGHPAWICHTNLFLSIRGRNKRHNLLIPAKSLLLIQNNQYVESEQVVAEIRTKASPPKERIRKYIYSDLDGEMSWVTGVCHASEYMHSCIHPTLRTCHVWVLSGKSDNKKDKFPVSFYENQDRINSNTFLAEDKSFPSTPRNKNQSNICIFNPYISKKNRVFTRWKSTHIALNSSNQSVNSNIILYDYDVVRKYRTFFSREMYTNLYFFLEVKNNGVLRNNDFFAITDHPKYELKKSGIIKYGTIKIGSDDRNNESRDERIKKFRSTFRIIKGGNFFLIPERRYISAQVLSSILGKNNKSVRVGTSITSIIQSDTIGLVRIGRRINNTYEVKILPGIIYYPDEPNKLSERVSILIPPGKQLFNKFQCNHWTYFQWIIPLEEEPFALLRPATEYIISNRSTRKKFLNLLRNIDLEINTANYLLHADGEQIRVISGRCTRLIRTCLIICWGKKYFTEKAHVSLLKIKTTNNSRNYLQISLIDFYSLDEKTQGDMSYSQYILRKNYYDDLFSICRNRLISRHKGIIRIPSNRKDEYRPSIILSPPDSIEVSKMIGSNNPIGKDINNISSTEFFNFQNQLEKIGSIRNRIRSRAKHFLKIVSFDGLRFLGNLRTSTKFAECFYRIIHAGAKTSLRIDQSRQTFQNPKWFLIDEYIGIYRCHCEKNFNNNSFEYYLPSPLREGTKIPSLGQFIFEDFRMVEIKQFFPPGQVIGIHMDYLIIRLGKPHLANEGAIIHNNCSGSVEEGDTLITPIYERLKSGDIIQGLPKVEQLLEARSTNSVSVDLGSSFRDWSSDMKRFIGNLWGFFLSARISMEQGQMILVDQIQKVYKSQGVQISNKHIEIIVRQMTSRFLTSEDGIIDIFLPGELIEFSQARRMNRVLEEVISYEPILLGITKASLSTRSFISEASFQETTRVLARAALKGRIDWLRGLKENVIVGEIIPAGTGSKEVIWQRTLEREEDIFLSNREKCFGENLENPFSHSDTFFVSPTMETVRNVLRDSAFANGRNILPIQEVIRYSY</sequence>
<dbReference type="InterPro" id="IPR007081">
    <property type="entry name" value="RNA_pol_Rpb1_5"/>
</dbReference>
<evidence type="ECO:0000259" key="8">
    <source>
        <dbReference type="Pfam" id="PF05000"/>
    </source>
</evidence>
<keyword evidence="3" id="KW-0934">Plastid</keyword>
<dbReference type="Pfam" id="PF05000">
    <property type="entry name" value="RNA_pol_Rpb1_4"/>
    <property type="match status" value="1"/>
</dbReference>
<evidence type="ECO:0000313" key="9">
    <source>
        <dbReference type="EMBL" id="ARV78354.1"/>
    </source>
</evidence>
<dbReference type="Pfam" id="PF04998">
    <property type="entry name" value="RNA_pol_Rpb1_5"/>
    <property type="match status" value="2"/>
</dbReference>
<organism evidence="9">
    <name type="scientific">Aneura pinguis</name>
    <name type="common">Greasewort</name>
    <name type="synonym">Riccardia pinguis</name>
    <dbReference type="NCBI Taxonomy" id="39026"/>
    <lineage>
        <taxon>Eukaryota</taxon>
        <taxon>Viridiplantae</taxon>
        <taxon>Streptophyta</taxon>
        <taxon>Embryophyta</taxon>
        <taxon>Marchantiophyta</taxon>
        <taxon>Jungermanniopsida</taxon>
        <taxon>Metzgeriidae</taxon>
        <taxon>Metzgeriales</taxon>
        <taxon>Aneuraceae</taxon>
        <taxon>Aneura</taxon>
    </lineage>
</organism>
<dbReference type="InterPro" id="IPR038120">
    <property type="entry name" value="Rpb1_funnel_sf"/>
</dbReference>
<feature type="domain" description="RNA polymerase Rpb1" evidence="7">
    <location>
        <begin position="1178"/>
        <end position="1218"/>
    </location>
</feature>
<dbReference type="InterPro" id="IPR007083">
    <property type="entry name" value="RNA_pol_Rpb1_4"/>
</dbReference>
<evidence type="ECO:0000256" key="6">
    <source>
        <dbReference type="ARBA" id="ARBA00023163"/>
    </source>
</evidence>
<dbReference type="GO" id="GO:0003899">
    <property type="term" value="F:DNA-directed RNA polymerase activity"/>
    <property type="evidence" value="ECO:0007669"/>
    <property type="project" value="UniProtKB-EC"/>
</dbReference>
<protein>
    <recommendedName>
        <fullName evidence="1">DNA-directed RNA polymerase</fullName>
        <ecNumber evidence="1">2.7.7.6</ecNumber>
    </recommendedName>
</protein>
<dbReference type="Gene3D" id="1.10.132.30">
    <property type="match status" value="1"/>
</dbReference>
<dbReference type="PANTHER" id="PTHR34995">
    <property type="entry name" value="DNA-DIRECTED RNA POLYMERASE SUBUNIT BETA"/>
    <property type="match status" value="1"/>
</dbReference>
<keyword evidence="9" id="KW-0496">Mitochondrion</keyword>
<dbReference type="EMBL" id="KY242385">
    <property type="protein sequence ID" value="ARV78354.1"/>
    <property type="molecule type" value="Genomic_DNA"/>
</dbReference>
<dbReference type="EC" id="2.7.7.6" evidence="1"/>
<dbReference type="Gene3D" id="1.10.274.100">
    <property type="entry name" value="RNA polymerase Rpb1, domain 3"/>
    <property type="match status" value="1"/>
</dbReference>
<evidence type="ECO:0000256" key="1">
    <source>
        <dbReference type="ARBA" id="ARBA00012418"/>
    </source>
</evidence>
<dbReference type="InterPro" id="IPR042102">
    <property type="entry name" value="RNA_pol_Rpb1_3_sf"/>
</dbReference>
<dbReference type="Gene3D" id="1.10.1790.20">
    <property type="match status" value="1"/>
</dbReference>
<feature type="domain" description="RNA polymerase Rpb1" evidence="7">
    <location>
        <begin position="172"/>
        <end position="512"/>
    </location>
</feature>
<dbReference type="HAMAP" id="MF_01324">
    <property type="entry name" value="RNApol_bact_RpoC2"/>
    <property type="match status" value="1"/>
</dbReference>